<evidence type="ECO:0000256" key="1">
    <source>
        <dbReference type="SAM" id="SignalP"/>
    </source>
</evidence>
<dbReference type="InterPro" id="IPR048263">
    <property type="entry name" value="Arb2"/>
</dbReference>
<dbReference type="GO" id="GO:0005634">
    <property type="term" value="C:nucleus"/>
    <property type="evidence" value="ECO:0007669"/>
    <property type="project" value="TreeGrafter"/>
</dbReference>
<proteinExistence type="predicted"/>
<dbReference type="InterPro" id="IPR029058">
    <property type="entry name" value="AB_hydrolase_fold"/>
</dbReference>
<dbReference type="Gene3D" id="3.40.50.1820">
    <property type="entry name" value="alpha/beta hydrolase"/>
    <property type="match status" value="1"/>
</dbReference>
<reference evidence="3" key="1">
    <citation type="submission" date="2022-12" db="EMBL/GenBank/DDBJ databases">
        <title>Chromosome-level genome assembly of the bean flower thrips Megalurothrips usitatus.</title>
        <authorList>
            <person name="Ma L."/>
            <person name="Liu Q."/>
            <person name="Li H."/>
            <person name="Cai W."/>
        </authorList>
    </citation>
    <scope>NUCLEOTIDE SEQUENCE</scope>
    <source>
        <strain evidence="3">Cailab_2022a</strain>
    </source>
</reference>
<dbReference type="SUPFAM" id="SSF53474">
    <property type="entry name" value="alpha/beta-Hydrolases"/>
    <property type="match status" value="1"/>
</dbReference>
<evidence type="ECO:0000259" key="2">
    <source>
        <dbReference type="Pfam" id="PF22749"/>
    </source>
</evidence>
<dbReference type="GO" id="GO:0031048">
    <property type="term" value="P:regulatory ncRNA-mediated heterochromatin formation"/>
    <property type="evidence" value="ECO:0007669"/>
    <property type="project" value="TreeGrafter"/>
</dbReference>
<gene>
    <name evidence="3" type="ORF">ONE63_000498</name>
</gene>
<dbReference type="PANTHER" id="PTHR21357:SF4">
    <property type="entry name" value="FAM172 FAMILY PROTEIN HOMOLOG CG10038"/>
    <property type="match status" value="1"/>
</dbReference>
<accession>A0AAV7Y5F1</accession>
<evidence type="ECO:0000313" key="3">
    <source>
        <dbReference type="EMBL" id="KAJ1531847.1"/>
    </source>
</evidence>
<feature type="signal peptide" evidence="1">
    <location>
        <begin position="1"/>
        <end position="22"/>
    </location>
</feature>
<dbReference type="EMBL" id="JAPTSV010000001">
    <property type="protein sequence ID" value="KAJ1531847.1"/>
    <property type="molecule type" value="Genomic_DNA"/>
</dbReference>
<keyword evidence="4" id="KW-1185">Reference proteome</keyword>
<dbReference type="InterPro" id="IPR053858">
    <property type="entry name" value="Arb2_dom"/>
</dbReference>
<name>A0AAV7Y5F1_9NEOP</name>
<protein>
    <recommendedName>
        <fullName evidence="2">Arb2 domain-containing protein</fullName>
    </recommendedName>
</protein>
<evidence type="ECO:0000313" key="4">
    <source>
        <dbReference type="Proteomes" id="UP001075354"/>
    </source>
</evidence>
<keyword evidence="1" id="KW-0732">Signal</keyword>
<feature type="domain" description="Arb2" evidence="2">
    <location>
        <begin position="37"/>
        <end position="290"/>
    </location>
</feature>
<feature type="chain" id="PRO_5043316856" description="Arb2 domain-containing protein" evidence="1">
    <location>
        <begin position="23"/>
        <end position="335"/>
    </location>
</feature>
<dbReference type="AlphaFoldDB" id="A0AAV7Y5F1"/>
<dbReference type="Pfam" id="PF22749">
    <property type="entry name" value="Arb2"/>
    <property type="match status" value="1"/>
</dbReference>
<organism evidence="3 4">
    <name type="scientific">Megalurothrips usitatus</name>
    <name type="common">bean blossom thrips</name>
    <dbReference type="NCBI Taxonomy" id="439358"/>
    <lineage>
        <taxon>Eukaryota</taxon>
        <taxon>Metazoa</taxon>
        <taxon>Ecdysozoa</taxon>
        <taxon>Arthropoda</taxon>
        <taxon>Hexapoda</taxon>
        <taxon>Insecta</taxon>
        <taxon>Pterygota</taxon>
        <taxon>Neoptera</taxon>
        <taxon>Paraneoptera</taxon>
        <taxon>Thysanoptera</taxon>
        <taxon>Terebrantia</taxon>
        <taxon>Thripoidea</taxon>
        <taxon>Thripidae</taxon>
        <taxon>Megalurothrips</taxon>
    </lineage>
</organism>
<sequence>MNLANRSLLLSRLLLVLRVSSATMSGSCSAPSSTSKFPTSLQGFGYAFNEDGKLCQLDPATGKAGCKPFVFNVSEDHSFNQQRYEALGDLITEYVYDLLSNEVGLQKWPVPKGGDPSSFIFATEDALTNPDKLMVLIHGSGVVRAGQWARSLIINDNIKSGTQIPYIERARALGYAVLVLNTNDNVRVVGDERIPIKGSSSPIEHATWVWENYVKQAKAKKIAVVAHSFGGFCAVELAGSQFEDFSSRVFAIALTDSVHTLHRLRNVKSKNVKEYLCKVGRNWVSSSEPLDELIDDIKNEDIIAVSAGHKKHEMTSWSCIDSLFKYVEERYHSDN</sequence>
<dbReference type="GO" id="GO:0035197">
    <property type="term" value="F:siRNA binding"/>
    <property type="evidence" value="ECO:0007669"/>
    <property type="project" value="TreeGrafter"/>
</dbReference>
<dbReference type="Proteomes" id="UP001075354">
    <property type="component" value="Chromosome 1"/>
</dbReference>
<dbReference type="PANTHER" id="PTHR21357">
    <property type="entry name" value="FAM172 FAMILY PROTEIN HOMOLOG CG10038"/>
    <property type="match status" value="1"/>
</dbReference>
<comment type="caution">
    <text evidence="3">The sequence shown here is derived from an EMBL/GenBank/DDBJ whole genome shotgun (WGS) entry which is preliminary data.</text>
</comment>